<feature type="compositionally biased region" description="Basic residues" evidence="1">
    <location>
        <begin position="93"/>
        <end position="103"/>
    </location>
</feature>
<reference evidence="2" key="1">
    <citation type="submission" date="2023-06" db="EMBL/GenBank/DDBJ databases">
        <title>Conoideocrella luteorostrata (Hypocreales: Clavicipitaceae), a potential biocontrol fungus for elongate hemlock scale in United States Christmas tree production areas.</title>
        <authorList>
            <person name="Barrett H."/>
            <person name="Lovett B."/>
            <person name="Macias A.M."/>
            <person name="Stajich J.E."/>
            <person name="Kasson M.T."/>
        </authorList>
    </citation>
    <scope>NUCLEOTIDE SEQUENCE</scope>
    <source>
        <strain evidence="2">ARSEF 14590</strain>
    </source>
</reference>
<dbReference type="AlphaFoldDB" id="A0AAJ0CSW6"/>
<protein>
    <recommendedName>
        <fullName evidence="4">Myb-like domain-containing protein</fullName>
    </recommendedName>
</protein>
<dbReference type="CDD" id="cd01670">
    <property type="entry name" value="Death"/>
    <property type="match status" value="1"/>
</dbReference>
<sequence>MPRKAGAAAGNGETPNGLTETELRFIKAIFNNMSCKPDADWDNVAAELGLKDSKCAKERFRQMSARHKWREQTGASPSPRKGGPMGPSGEKKVSKRAPRTPTKRHFESNASVGAQEEEGDSEAE</sequence>
<gene>
    <name evidence="2" type="ORF">QQS21_003677</name>
</gene>
<evidence type="ECO:0000313" key="3">
    <source>
        <dbReference type="Proteomes" id="UP001251528"/>
    </source>
</evidence>
<evidence type="ECO:0000313" key="2">
    <source>
        <dbReference type="EMBL" id="KAK2605951.1"/>
    </source>
</evidence>
<keyword evidence="3" id="KW-1185">Reference proteome</keyword>
<comment type="caution">
    <text evidence="2">The sequence shown here is derived from an EMBL/GenBank/DDBJ whole genome shotgun (WGS) entry which is preliminary data.</text>
</comment>
<organism evidence="2 3">
    <name type="scientific">Conoideocrella luteorostrata</name>
    <dbReference type="NCBI Taxonomy" id="1105319"/>
    <lineage>
        <taxon>Eukaryota</taxon>
        <taxon>Fungi</taxon>
        <taxon>Dikarya</taxon>
        <taxon>Ascomycota</taxon>
        <taxon>Pezizomycotina</taxon>
        <taxon>Sordariomycetes</taxon>
        <taxon>Hypocreomycetidae</taxon>
        <taxon>Hypocreales</taxon>
        <taxon>Clavicipitaceae</taxon>
        <taxon>Conoideocrella</taxon>
    </lineage>
</organism>
<evidence type="ECO:0008006" key="4">
    <source>
        <dbReference type="Google" id="ProtNLM"/>
    </source>
</evidence>
<dbReference type="Proteomes" id="UP001251528">
    <property type="component" value="Unassembled WGS sequence"/>
</dbReference>
<evidence type="ECO:0000256" key="1">
    <source>
        <dbReference type="SAM" id="MobiDB-lite"/>
    </source>
</evidence>
<feature type="compositionally biased region" description="Acidic residues" evidence="1">
    <location>
        <begin position="115"/>
        <end position="124"/>
    </location>
</feature>
<proteinExistence type="predicted"/>
<name>A0AAJ0CSW6_9HYPO</name>
<feature type="region of interest" description="Disordered" evidence="1">
    <location>
        <begin position="61"/>
        <end position="124"/>
    </location>
</feature>
<accession>A0AAJ0CSW6</accession>
<dbReference type="EMBL" id="JASWJB010000049">
    <property type="protein sequence ID" value="KAK2605951.1"/>
    <property type="molecule type" value="Genomic_DNA"/>
</dbReference>